<comment type="caution">
    <text evidence="1">The sequence shown here is derived from an EMBL/GenBank/DDBJ whole genome shotgun (WGS) entry which is preliminary data.</text>
</comment>
<dbReference type="Proteomes" id="UP000051679">
    <property type="component" value="Unassembled WGS sequence"/>
</dbReference>
<protein>
    <submittedName>
        <fullName evidence="1">Uncharacterized protein</fullName>
    </submittedName>
</protein>
<reference evidence="1 2" key="1">
    <citation type="journal article" date="2015" name="Genome Announc.">
        <title>Expanding the biotechnology potential of lactobacilli through comparative genomics of 213 strains and associated genera.</title>
        <authorList>
            <person name="Sun Z."/>
            <person name="Harris H.M."/>
            <person name="McCann A."/>
            <person name="Guo C."/>
            <person name="Argimon S."/>
            <person name="Zhang W."/>
            <person name="Yang X."/>
            <person name="Jeffery I.B."/>
            <person name="Cooney J.C."/>
            <person name="Kagawa T.F."/>
            <person name="Liu W."/>
            <person name="Song Y."/>
            <person name="Salvetti E."/>
            <person name="Wrobel A."/>
            <person name="Rasinkangas P."/>
            <person name="Parkhill J."/>
            <person name="Rea M.C."/>
            <person name="O'Sullivan O."/>
            <person name="Ritari J."/>
            <person name="Douillard F.P."/>
            <person name="Paul Ross R."/>
            <person name="Yang R."/>
            <person name="Briner A.E."/>
            <person name="Felis G.E."/>
            <person name="de Vos W.M."/>
            <person name="Barrangou R."/>
            <person name="Klaenhammer T.R."/>
            <person name="Caufield P.W."/>
            <person name="Cui Y."/>
            <person name="Zhang H."/>
            <person name="O'Toole P.W."/>
        </authorList>
    </citation>
    <scope>NUCLEOTIDE SEQUENCE [LARGE SCALE GENOMIC DNA]</scope>
    <source>
        <strain evidence="1 2">DSM 20505</strain>
    </source>
</reference>
<name>A0A0R1ZTV9_9LACO</name>
<accession>A0A0R1ZTV9</accession>
<dbReference type="OrthoDB" id="2236989at2"/>
<evidence type="ECO:0000313" key="2">
    <source>
        <dbReference type="Proteomes" id="UP000051679"/>
    </source>
</evidence>
<dbReference type="RefSeq" id="WP_156300927.1">
    <property type="nucleotide sequence ID" value="NZ_AYYO01000001.1"/>
</dbReference>
<keyword evidence="2" id="KW-1185">Reference proteome</keyword>
<evidence type="ECO:0000313" key="1">
    <source>
        <dbReference type="EMBL" id="KRM56644.1"/>
    </source>
</evidence>
<dbReference type="PATRIC" id="fig|1291052.5.peg.1828"/>
<gene>
    <name evidence="1" type="ORF">FC18_GL001776</name>
</gene>
<proteinExistence type="predicted"/>
<sequence>MMESNEVEKFRAELATWENKKQILDGQLEWVDQELKEADKELFEAKVKRIAAGEICDVSFERLMRNTGIVKSFYDKPSDEG</sequence>
<dbReference type="EMBL" id="AYYO01000001">
    <property type="protein sequence ID" value="KRM56644.1"/>
    <property type="molecule type" value="Genomic_DNA"/>
</dbReference>
<dbReference type="AlphaFoldDB" id="A0A0R1ZTV9"/>
<organism evidence="1 2">
    <name type="scientific">Lacticaseibacillus sharpeae JCM 1186 = DSM 20505</name>
    <dbReference type="NCBI Taxonomy" id="1291052"/>
    <lineage>
        <taxon>Bacteria</taxon>
        <taxon>Bacillati</taxon>
        <taxon>Bacillota</taxon>
        <taxon>Bacilli</taxon>
        <taxon>Lactobacillales</taxon>
        <taxon>Lactobacillaceae</taxon>
        <taxon>Lacticaseibacillus</taxon>
    </lineage>
</organism>